<dbReference type="AlphaFoldDB" id="A0A4R5N9C0"/>
<dbReference type="InterPro" id="IPR025164">
    <property type="entry name" value="Toastrack_DUF4097"/>
</dbReference>
<feature type="domain" description="DUF4097" evidence="1">
    <location>
        <begin position="61"/>
        <end position="325"/>
    </location>
</feature>
<dbReference type="Pfam" id="PF13349">
    <property type="entry name" value="DUF4097"/>
    <property type="match status" value="1"/>
</dbReference>
<accession>A0A4R5N9C0</accession>
<dbReference type="Proteomes" id="UP000295681">
    <property type="component" value="Unassembled WGS sequence"/>
</dbReference>
<dbReference type="RefSeq" id="WP_010006695.1">
    <property type="nucleotide sequence ID" value="NZ_JAGYGP010000007.1"/>
</dbReference>
<keyword evidence="3" id="KW-1185">Reference proteome</keyword>
<protein>
    <recommendedName>
        <fullName evidence="1">DUF4097 domain-containing protein</fullName>
    </recommendedName>
</protein>
<organism evidence="2 3">
    <name type="scientific">Leuconostoc fallax</name>
    <dbReference type="NCBI Taxonomy" id="1251"/>
    <lineage>
        <taxon>Bacteria</taxon>
        <taxon>Bacillati</taxon>
        <taxon>Bacillota</taxon>
        <taxon>Bacilli</taxon>
        <taxon>Lactobacillales</taxon>
        <taxon>Lactobacillaceae</taxon>
        <taxon>Leuconostoc</taxon>
    </lineage>
</organism>
<name>A0A4R5N9C0_9LACO</name>
<evidence type="ECO:0000313" key="2">
    <source>
        <dbReference type="EMBL" id="TDG68490.1"/>
    </source>
</evidence>
<sequence length="327" mass="35450">MKRSIKIGLSLMIIGAVLSLFGFLFGGASSTITWHDGLKVIDRKTRKEKMLQQSYTYDTVKNIEVSTALPVRIIKGDVDKVTVKATAYHELPEVNHTKNDLKVIDKQTSGANQSKGEFHISGFSWHYNNWDSLGGVTITLPQSQHLSDIQITGQNNGDVLLTDIQSDKIAIQHVADINLKNIKVTHDLTLNDIVDGHLSDVTASTATIQSDDGDLAMQNSQINNRLTIQLGDGDLSMHQNDLHSGEVHTADGDISLLGNRLTDRLAVTTQDGDISASIGTSSVTAKTLDGDLSAFNQHGDDQTSYTHKGKAGSYVITTDSGDVAIKR</sequence>
<gene>
    <name evidence="2" type="ORF">C5L23_000092</name>
</gene>
<reference evidence="2 3" key="1">
    <citation type="journal article" date="2019" name="Appl. Microbiol. Biotechnol.">
        <title>Uncovering carbohydrate metabolism through a genotype-phenotype association study of 56 lactic acid bacteria genomes.</title>
        <authorList>
            <person name="Buron-Moles G."/>
            <person name="Chailyan A."/>
            <person name="Dolejs I."/>
            <person name="Forster J."/>
            <person name="Miks M.H."/>
        </authorList>
    </citation>
    <scope>NUCLEOTIDE SEQUENCE [LARGE SCALE GENOMIC DNA]</scope>
    <source>
        <strain evidence="2 3">ATCC 700006</strain>
    </source>
</reference>
<dbReference type="Gene3D" id="2.160.20.120">
    <property type="match status" value="1"/>
</dbReference>
<comment type="caution">
    <text evidence="2">The sequence shown here is derived from an EMBL/GenBank/DDBJ whole genome shotgun (WGS) entry which is preliminary data.</text>
</comment>
<dbReference type="EMBL" id="PUFI01000013">
    <property type="protein sequence ID" value="TDG68490.1"/>
    <property type="molecule type" value="Genomic_DNA"/>
</dbReference>
<evidence type="ECO:0000259" key="1">
    <source>
        <dbReference type="Pfam" id="PF13349"/>
    </source>
</evidence>
<dbReference type="STRING" id="907931.GCA_000165675_01754"/>
<evidence type="ECO:0000313" key="3">
    <source>
        <dbReference type="Proteomes" id="UP000295681"/>
    </source>
</evidence>
<proteinExistence type="predicted"/>